<dbReference type="Gene3D" id="3.30.450.20">
    <property type="entry name" value="PAS domain"/>
    <property type="match status" value="1"/>
</dbReference>
<feature type="transmembrane region" description="Helical" evidence="4">
    <location>
        <begin position="288"/>
        <end position="311"/>
    </location>
</feature>
<sequence length="769" mass="87569">MFKSKRFRNNWIIILLISSIPGLIFGGLMNWLAGGRLENELLQMHNKQIQLRATNIDEQFSYLETSVMHWAFDPNFSYSLSSLSLSRDFEIARNITQTLANMKGANPLAIEAELFLEGPAPVRFHPQYEALTDAAQINGYRQLLAHDKNVFWSQIKSESDSPSDNSLSLMVKIPETDEKPFGIIAVTIETTRVVKLLQTLAPYDDGGTFLLDENGEQLLSSSGQESASQLEEAIKREVLASKTKSGSFLFDWNQATYTVSFGTMSRIGTDWKYVTASPISVITKPVVFISQLVLTLSIAMLLLAFVLSWLASRRIYSPIAQLVRMLTGNTALTGLGNEHHDDFKLIEKEWLHLTRESMTLQNRLEQQLPHLKEGFLLQLVQGYLYSYSEQALLERMRNFGWSVDNRHYAVLYIHLSGFENLEGRFSSGDEGLVTFVAANIMKELAESRFEQAEVMNFHDLSVGLLVIVPDETETESELKEAFRSFSQELTQAIHHVLNVYVSVTIGGIAVSIIHVPSRFEEAMQASSRRRFESRNQIIDLESLDEYDKENQEIHYPFALEREIIQALRTAQKDEAKQLIQTFLEELIERGAKIIDIHQGALQLLGSILHAIRLAGLDPNRMFKSANLYEQLMQIGDQQKMIAWFHDKVVSPCILELESRSDSQVKKTVETAMIYLQNNYMKEISLDSCADQAGTNTVALSKAFKQVNGINFIDYLTELRIDKAKDLLRDTDLKINDIAEKVGYQPSYFNRIFKKQESITPSQYRDLYRN</sequence>
<evidence type="ECO:0000313" key="6">
    <source>
        <dbReference type="EMBL" id="NOU69540.1"/>
    </source>
</evidence>
<dbReference type="InterPro" id="IPR018062">
    <property type="entry name" value="HTH_AraC-typ_CS"/>
</dbReference>
<evidence type="ECO:0000256" key="4">
    <source>
        <dbReference type="SAM" id="Phobius"/>
    </source>
</evidence>
<dbReference type="PROSITE" id="PS01124">
    <property type="entry name" value="HTH_ARAC_FAMILY_2"/>
    <property type="match status" value="1"/>
</dbReference>
<evidence type="ECO:0000256" key="3">
    <source>
        <dbReference type="ARBA" id="ARBA00023163"/>
    </source>
</evidence>
<keyword evidence="2" id="KW-0238">DNA-binding</keyword>
<accession>A0ABX1XLW6</accession>
<dbReference type="SMART" id="SM00342">
    <property type="entry name" value="HTH_ARAC"/>
    <property type="match status" value="1"/>
</dbReference>
<dbReference type="PANTHER" id="PTHR43280:SF28">
    <property type="entry name" value="HTH-TYPE TRANSCRIPTIONAL ACTIVATOR RHAS"/>
    <property type="match status" value="1"/>
</dbReference>
<dbReference type="Gene3D" id="1.10.10.60">
    <property type="entry name" value="Homeodomain-like"/>
    <property type="match status" value="2"/>
</dbReference>
<keyword evidence="4" id="KW-0472">Membrane</keyword>
<keyword evidence="3" id="KW-0804">Transcription</keyword>
<comment type="caution">
    <text evidence="6">The sequence shown here is derived from an EMBL/GenBank/DDBJ whole genome shotgun (WGS) entry which is preliminary data.</text>
</comment>
<proteinExistence type="predicted"/>
<dbReference type="RefSeq" id="WP_171638013.1">
    <property type="nucleotide sequence ID" value="NZ_WHNY01000092.1"/>
</dbReference>
<dbReference type="Pfam" id="PF17853">
    <property type="entry name" value="GGDEF_2"/>
    <property type="match status" value="1"/>
</dbReference>
<evidence type="ECO:0000313" key="7">
    <source>
        <dbReference type="Proteomes" id="UP000653578"/>
    </source>
</evidence>
<name>A0ABX1XLW6_9BACL</name>
<dbReference type="EMBL" id="WHNY01000092">
    <property type="protein sequence ID" value="NOU69540.1"/>
    <property type="molecule type" value="Genomic_DNA"/>
</dbReference>
<reference evidence="6 7" key="1">
    <citation type="submission" date="2019-10" db="EMBL/GenBank/DDBJ databases">
        <title>Description of Paenibacillus humi sp. nov.</title>
        <authorList>
            <person name="Carlier A."/>
            <person name="Qi S."/>
        </authorList>
    </citation>
    <scope>NUCLEOTIDE SEQUENCE [LARGE SCALE GENOMIC DNA]</scope>
    <source>
        <strain evidence="6 7">LMG 31461</strain>
    </source>
</reference>
<dbReference type="InterPro" id="IPR041522">
    <property type="entry name" value="CdaR_GGDEF"/>
</dbReference>
<dbReference type="Proteomes" id="UP000653578">
    <property type="component" value="Unassembled WGS sequence"/>
</dbReference>
<evidence type="ECO:0000256" key="2">
    <source>
        <dbReference type="ARBA" id="ARBA00023125"/>
    </source>
</evidence>
<dbReference type="PANTHER" id="PTHR43280">
    <property type="entry name" value="ARAC-FAMILY TRANSCRIPTIONAL REGULATOR"/>
    <property type="match status" value="1"/>
</dbReference>
<keyword evidence="4" id="KW-1133">Transmembrane helix</keyword>
<feature type="transmembrane region" description="Helical" evidence="4">
    <location>
        <begin position="12"/>
        <end position="33"/>
    </location>
</feature>
<dbReference type="InterPro" id="IPR018060">
    <property type="entry name" value="HTH_AraC"/>
</dbReference>
<dbReference type="InterPro" id="IPR009057">
    <property type="entry name" value="Homeodomain-like_sf"/>
</dbReference>
<evidence type="ECO:0000259" key="5">
    <source>
        <dbReference type="PROSITE" id="PS01124"/>
    </source>
</evidence>
<protein>
    <submittedName>
        <fullName evidence="6">Helix-turn-helix domain-containing protein</fullName>
    </submittedName>
</protein>
<dbReference type="SUPFAM" id="SSF46689">
    <property type="entry name" value="Homeodomain-like"/>
    <property type="match status" value="2"/>
</dbReference>
<keyword evidence="4" id="KW-0812">Transmembrane</keyword>
<gene>
    <name evidence="6" type="ORF">GC096_36595</name>
</gene>
<evidence type="ECO:0000256" key="1">
    <source>
        <dbReference type="ARBA" id="ARBA00023015"/>
    </source>
</evidence>
<dbReference type="Pfam" id="PF12833">
    <property type="entry name" value="HTH_18"/>
    <property type="match status" value="1"/>
</dbReference>
<dbReference type="PROSITE" id="PS00041">
    <property type="entry name" value="HTH_ARAC_FAMILY_1"/>
    <property type="match status" value="1"/>
</dbReference>
<keyword evidence="1" id="KW-0805">Transcription regulation</keyword>
<organism evidence="6 7">
    <name type="scientific">Paenibacillus plantarum</name>
    <dbReference type="NCBI Taxonomy" id="2654975"/>
    <lineage>
        <taxon>Bacteria</taxon>
        <taxon>Bacillati</taxon>
        <taxon>Bacillota</taxon>
        <taxon>Bacilli</taxon>
        <taxon>Bacillales</taxon>
        <taxon>Paenibacillaceae</taxon>
        <taxon>Paenibacillus</taxon>
    </lineage>
</organism>
<feature type="domain" description="HTH araC/xylS-type" evidence="5">
    <location>
        <begin position="669"/>
        <end position="766"/>
    </location>
</feature>
<keyword evidence="7" id="KW-1185">Reference proteome</keyword>